<dbReference type="AlphaFoldDB" id="A0ABC8AZR5"/>
<dbReference type="Gene3D" id="3.40.50.2000">
    <property type="entry name" value="Glycogen Phosphorylase B"/>
    <property type="match status" value="1"/>
</dbReference>
<dbReference type="GO" id="GO:0016757">
    <property type="term" value="F:glycosyltransferase activity"/>
    <property type="evidence" value="ECO:0007669"/>
    <property type="project" value="UniProtKB-KW"/>
</dbReference>
<evidence type="ECO:0000313" key="1">
    <source>
        <dbReference type="EMBL" id="APA99841.1"/>
    </source>
</evidence>
<dbReference type="SUPFAM" id="SSF53756">
    <property type="entry name" value="UDP-Glycosyltransferase/glycogen phosphorylase"/>
    <property type="match status" value="1"/>
</dbReference>
<protein>
    <submittedName>
        <fullName evidence="1">Vancomycin aglycone glucosyltransferase</fullName>
        <ecNumber evidence="1">2.4.1.310</ecNumber>
    </submittedName>
</protein>
<keyword evidence="1" id="KW-0328">Glycosyltransferase</keyword>
<keyword evidence="1" id="KW-0808">Transferase</keyword>
<sequence length="56" mass="5896">MRVLLSTIGSLGEVQPMLAVGMELAGLGAEVRVCAPPDFRGLPRGSGTSSWRWGPK</sequence>
<reference evidence="1 2" key="1">
    <citation type="submission" date="2016-10" db="EMBL/GenBank/DDBJ databases">
        <title>Genome sequence of Nocardia seriolae strain EM150506, isolated from Anguila japonica.</title>
        <authorList>
            <person name="Han H.-J."/>
        </authorList>
    </citation>
    <scope>NUCLEOTIDE SEQUENCE [LARGE SCALE GENOMIC DNA]</scope>
    <source>
        <strain evidence="1 2">EM150506</strain>
    </source>
</reference>
<organism evidence="1 2">
    <name type="scientific">Nocardia seriolae</name>
    <dbReference type="NCBI Taxonomy" id="37332"/>
    <lineage>
        <taxon>Bacteria</taxon>
        <taxon>Bacillati</taxon>
        <taxon>Actinomycetota</taxon>
        <taxon>Actinomycetes</taxon>
        <taxon>Mycobacteriales</taxon>
        <taxon>Nocardiaceae</taxon>
        <taxon>Nocardia</taxon>
    </lineage>
</organism>
<dbReference type="EC" id="2.4.1.310" evidence="1"/>
<dbReference type="KEGG" id="nsr:NS506_05802"/>
<name>A0ABC8AZR5_9NOCA</name>
<accession>A0ABC8AZR5</accession>
<dbReference type="Proteomes" id="UP000180166">
    <property type="component" value="Chromosome"/>
</dbReference>
<dbReference type="EMBL" id="CP017839">
    <property type="protein sequence ID" value="APA99841.1"/>
    <property type="molecule type" value="Genomic_DNA"/>
</dbReference>
<evidence type="ECO:0000313" key="2">
    <source>
        <dbReference type="Proteomes" id="UP000180166"/>
    </source>
</evidence>
<proteinExistence type="predicted"/>
<gene>
    <name evidence="1" type="ORF">NS506_05802</name>
</gene>